<gene>
    <name evidence="8" type="ORF">HR45_01830</name>
</gene>
<dbReference type="HAMAP" id="MF_01872">
    <property type="entry name" value="tRNA_methyltr_YfiC"/>
    <property type="match status" value="1"/>
</dbReference>
<protein>
    <recommendedName>
        <fullName evidence="6">tRNA1(Val) (adenine(37)-N6)-methyltransferase</fullName>
        <ecNumber evidence="6">2.1.1.223</ecNumber>
    </recommendedName>
    <alternativeName>
        <fullName evidence="6">tRNA m6A37 methyltransferase</fullName>
    </alternativeName>
</protein>
<name>A0A094K376_9GAMM</name>
<comment type="subcellular location">
    <subcellularLocation>
        <location evidence="6">Cytoplasm</location>
    </subcellularLocation>
</comment>
<keyword evidence="9" id="KW-1185">Reference proteome</keyword>
<keyword evidence="3 6" id="KW-0808">Transferase</keyword>
<dbReference type="PANTHER" id="PTHR47739">
    <property type="entry name" value="TRNA1(VAL) (ADENINE(37)-N6)-METHYLTRANSFERASE"/>
    <property type="match status" value="1"/>
</dbReference>
<dbReference type="InterPro" id="IPR020596">
    <property type="entry name" value="rRNA_Ade_Mease_Trfase_CS"/>
</dbReference>
<evidence type="ECO:0000259" key="7">
    <source>
        <dbReference type="Pfam" id="PF05175"/>
    </source>
</evidence>
<comment type="caution">
    <text evidence="8">The sequence shown here is derived from an EMBL/GenBank/DDBJ whole genome shotgun (WGS) entry which is preliminary data.</text>
</comment>
<dbReference type="InterPro" id="IPR050210">
    <property type="entry name" value="tRNA_Adenine-N(6)_MTase"/>
</dbReference>
<keyword evidence="2 6" id="KW-0489">Methyltransferase</keyword>
<evidence type="ECO:0000256" key="5">
    <source>
        <dbReference type="ARBA" id="ARBA00022694"/>
    </source>
</evidence>
<dbReference type="EMBL" id="JPEO01000001">
    <property type="protein sequence ID" value="KFZ39161.1"/>
    <property type="molecule type" value="Genomic_DNA"/>
</dbReference>
<evidence type="ECO:0000256" key="3">
    <source>
        <dbReference type="ARBA" id="ARBA00022679"/>
    </source>
</evidence>
<organism evidence="8 9">
    <name type="scientific">Shewanella mangrovi</name>
    <dbReference type="NCBI Taxonomy" id="1515746"/>
    <lineage>
        <taxon>Bacteria</taxon>
        <taxon>Pseudomonadati</taxon>
        <taxon>Pseudomonadota</taxon>
        <taxon>Gammaproteobacteria</taxon>
        <taxon>Alteromonadales</taxon>
        <taxon>Shewanellaceae</taxon>
        <taxon>Shewanella</taxon>
    </lineage>
</organism>
<evidence type="ECO:0000313" key="8">
    <source>
        <dbReference type="EMBL" id="KFZ39161.1"/>
    </source>
</evidence>
<dbReference type="PROSITE" id="PS01131">
    <property type="entry name" value="RRNA_A_DIMETH"/>
    <property type="match status" value="1"/>
</dbReference>
<dbReference type="OrthoDB" id="5383291at2"/>
<keyword evidence="5 6" id="KW-0819">tRNA processing</keyword>
<dbReference type="EC" id="2.1.1.223" evidence="6"/>
<dbReference type="InterPro" id="IPR022882">
    <property type="entry name" value="tRNA_adenine-N6_MeTrfase"/>
</dbReference>
<evidence type="ECO:0000256" key="6">
    <source>
        <dbReference type="HAMAP-Rule" id="MF_01872"/>
    </source>
</evidence>
<dbReference type="GO" id="GO:0008033">
    <property type="term" value="P:tRNA processing"/>
    <property type="evidence" value="ECO:0007669"/>
    <property type="project" value="UniProtKB-UniRule"/>
</dbReference>
<comment type="catalytic activity">
    <reaction evidence="6">
        <text>adenosine(37) in tRNA1(Val) + S-adenosyl-L-methionine = N(6)-methyladenosine(37) in tRNA1(Val) + S-adenosyl-L-homocysteine + H(+)</text>
        <dbReference type="Rhea" id="RHEA:43160"/>
        <dbReference type="Rhea" id="RHEA-COMP:10369"/>
        <dbReference type="Rhea" id="RHEA-COMP:10370"/>
        <dbReference type="ChEBI" id="CHEBI:15378"/>
        <dbReference type="ChEBI" id="CHEBI:57856"/>
        <dbReference type="ChEBI" id="CHEBI:59789"/>
        <dbReference type="ChEBI" id="CHEBI:74411"/>
        <dbReference type="ChEBI" id="CHEBI:74449"/>
        <dbReference type="EC" id="2.1.1.223"/>
    </reaction>
</comment>
<proteinExistence type="inferred from homology"/>
<dbReference type="AlphaFoldDB" id="A0A094K376"/>
<sequence length="240" mass="25857">MGFTFKQFHVDDFGCGMPVSTDSVLLGSWAPLSQAKRILDIGAGSGLLSLMAAQRNHHAHIDAVELDETAANACKQNVAHSPWPARITVHQQSIQQFTEQALSQQRAAYDVILCNPPYFLSGPTAANNARANARHTLNLSFSELMHSCHALLSDNGLACLVLPCTEANNLIAAAAKVNLPLQLSVAVSSVSGKAANRQLLLFSQQAAPTGCLSQSFDILLRHGVYSDTMRALTEDFYLKL</sequence>
<dbReference type="InterPro" id="IPR007848">
    <property type="entry name" value="Small_mtfrase_dom"/>
</dbReference>
<evidence type="ECO:0000256" key="4">
    <source>
        <dbReference type="ARBA" id="ARBA00022691"/>
    </source>
</evidence>
<dbReference type="RefSeq" id="WP_037439075.1">
    <property type="nucleotide sequence ID" value="NZ_JPEO01000001.1"/>
</dbReference>
<dbReference type="eggNOG" id="COG4123">
    <property type="taxonomic scope" value="Bacteria"/>
</dbReference>
<evidence type="ECO:0000313" key="9">
    <source>
        <dbReference type="Proteomes" id="UP000029264"/>
    </source>
</evidence>
<dbReference type="GO" id="GO:0016430">
    <property type="term" value="F:tRNA (adenine-N6)-methyltransferase activity"/>
    <property type="evidence" value="ECO:0007669"/>
    <property type="project" value="UniProtKB-UniRule"/>
</dbReference>
<reference evidence="8 9" key="1">
    <citation type="submission" date="2014-06" db="EMBL/GenBank/DDBJ databases">
        <title>Shewanella sp. YQH10.</title>
        <authorList>
            <person name="Liu Y."/>
            <person name="Zeng R."/>
        </authorList>
    </citation>
    <scope>NUCLEOTIDE SEQUENCE [LARGE SCALE GENOMIC DNA]</scope>
    <source>
        <strain evidence="8 9">YQH10</strain>
    </source>
</reference>
<dbReference type="Gene3D" id="3.40.50.150">
    <property type="entry name" value="Vaccinia Virus protein VP39"/>
    <property type="match status" value="1"/>
</dbReference>
<evidence type="ECO:0000256" key="2">
    <source>
        <dbReference type="ARBA" id="ARBA00022603"/>
    </source>
</evidence>
<dbReference type="InterPro" id="IPR029063">
    <property type="entry name" value="SAM-dependent_MTases_sf"/>
</dbReference>
<dbReference type="Proteomes" id="UP000029264">
    <property type="component" value="Unassembled WGS sequence"/>
</dbReference>
<dbReference type="GO" id="GO:0003676">
    <property type="term" value="F:nucleic acid binding"/>
    <property type="evidence" value="ECO:0007669"/>
    <property type="project" value="InterPro"/>
</dbReference>
<dbReference type="PROSITE" id="PS00092">
    <property type="entry name" value="N6_MTASE"/>
    <property type="match status" value="1"/>
</dbReference>
<feature type="domain" description="Methyltransferase small" evidence="7">
    <location>
        <begin position="32"/>
        <end position="119"/>
    </location>
</feature>
<dbReference type="Pfam" id="PF05175">
    <property type="entry name" value="MTS"/>
    <property type="match status" value="1"/>
</dbReference>
<keyword evidence="1 6" id="KW-0963">Cytoplasm</keyword>
<dbReference type="GO" id="GO:0005737">
    <property type="term" value="C:cytoplasm"/>
    <property type="evidence" value="ECO:0007669"/>
    <property type="project" value="UniProtKB-SubCell"/>
</dbReference>
<dbReference type="GO" id="GO:0000179">
    <property type="term" value="F:rRNA (adenine-N6,N6-)-dimethyltransferase activity"/>
    <property type="evidence" value="ECO:0007669"/>
    <property type="project" value="InterPro"/>
</dbReference>
<dbReference type="PANTHER" id="PTHR47739:SF1">
    <property type="entry name" value="TRNA1(VAL) (ADENINE(37)-N6)-METHYLTRANSFERASE"/>
    <property type="match status" value="1"/>
</dbReference>
<dbReference type="InterPro" id="IPR002052">
    <property type="entry name" value="DNA_methylase_N6_adenine_CS"/>
</dbReference>
<dbReference type="CDD" id="cd02440">
    <property type="entry name" value="AdoMet_MTases"/>
    <property type="match status" value="1"/>
</dbReference>
<dbReference type="SUPFAM" id="SSF53335">
    <property type="entry name" value="S-adenosyl-L-methionine-dependent methyltransferases"/>
    <property type="match status" value="1"/>
</dbReference>
<keyword evidence="4 6" id="KW-0949">S-adenosyl-L-methionine</keyword>
<comment type="function">
    <text evidence="6">Specifically methylates the adenine in position 37 of tRNA(1)(Val) (anticodon cmo5UAC).</text>
</comment>
<dbReference type="STRING" id="1515746.HR45_01830"/>
<evidence type="ECO:0000256" key="1">
    <source>
        <dbReference type="ARBA" id="ARBA00022490"/>
    </source>
</evidence>
<accession>A0A094K376</accession>
<comment type="similarity">
    <text evidence="6">Belongs to the methyltransferase superfamily. tRNA (adenine-N(6)-)-methyltransferase family.</text>
</comment>